<evidence type="ECO:0000313" key="6">
    <source>
        <dbReference type="EMBL" id="KRT84099.1"/>
    </source>
</evidence>
<dbReference type="Pfam" id="PF00023">
    <property type="entry name" value="Ank"/>
    <property type="match status" value="1"/>
</dbReference>
<keyword evidence="2 4" id="KW-0040">ANK repeat</keyword>
<sequence>GYTPLHIAAQFGHDRLYELLKDVYGANENIRDYSGRLPSHYKASQNQADAIVTKKKGRKKTTDKDLGFLRIGSLNVRVKKTTEAFSNFLGVGTAGIITPVDPSNFHKGWGSADNVAQESGIKAKRKIKRPLETSGANSTPG</sequence>
<protein>
    <submittedName>
        <fullName evidence="6">Ankyrin repeat-containing protein</fullName>
    </submittedName>
</protein>
<dbReference type="Proteomes" id="UP000051574">
    <property type="component" value="Unassembled WGS sequence"/>
</dbReference>
<feature type="non-terminal residue" evidence="6">
    <location>
        <position position="1"/>
    </location>
</feature>
<dbReference type="PROSITE" id="PS50297">
    <property type="entry name" value="ANK_REP_REGION"/>
    <property type="match status" value="1"/>
</dbReference>
<keyword evidence="7" id="KW-1185">Reference proteome</keyword>
<dbReference type="Gene3D" id="1.25.40.20">
    <property type="entry name" value="Ankyrin repeat-containing domain"/>
    <property type="match status" value="1"/>
</dbReference>
<name>A0A0T6B9R9_9SCAR</name>
<comment type="similarity">
    <text evidence="3">Belongs to the SOWAH family.</text>
</comment>
<evidence type="ECO:0000256" key="1">
    <source>
        <dbReference type="ARBA" id="ARBA00022737"/>
    </source>
</evidence>
<evidence type="ECO:0000313" key="7">
    <source>
        <dbReference type="Proteomes" id="UP000051574"/>
    </source>
</evidence>
<gene>
    <name evidence="6" type="ORF">AMK59_1239</name>
</gene>
<evidence type="ECO:0000256" key="3">
    <source>
        <dbReference type="ARBA" id="ARBA00038122"/>
    </source>
</evidence>
<dbReference type="SUPFAM" id="SSF48403">
    <property type="entry name" value="Ankyrin repeat"/>
    <property type="match status" value="1"/>
</dbReference>
<accession>A0A0T6B9R9</accession>
<proteinExistence type="inferred from homology"/>
<comment type="caution">
    <text evidence="6">The sequence shown here is derived from an EMBL/GenBank/DDBJ whole genome shotgun (WGS) entry which is preliminary data.</text>
</comment>
<feature type="non-terminal residue" evidence="6">
    <location>
        <position position="141"/>
    </location>
</feature>
<dbReference type="PANTHER" id="PTHR14491">
    <property type="entry name" value="SOSONDOWAH, ISOFORM G"/>
    <property type="match status" value="1"/>
</dbReference>
<dbReference type="InterPro" id="IPR036770">
    <property type="entry name" value="Ankyrin_rpt-contain_sf"/>
</dbReference>
<evidence type="ECO:0000256" key="2">
    <source>
        <dbReference type="ARBA" id="ARBA00023043"/>
    </source>
</evidence>
<dbReference type="OrthoDB" id="60433at2759"/>
<evidence type="ECO:0000256" key="5">
    <source>
        <dbReference type="SAM" id="MobiDB-lite"/>
    </source>
</evidence>
<dbReference type="PROSITE" id="PS50088">
    <property type="entry name" value="ANK_REPEAT"/>
    <property type="match status" value="1"/>
</dbReference>
<dbReference type="AlphaFoldDB" id="A0A0T6B9R9"/>
<keyword evidence="1" id="KW-0677">Repeat</keyword>
<dbReference type="EMBL" id="LJIG01002841">
    <property type="protein sequence ID" value="KRT84099.1"/>
    <property type="molecule type" value="Genomic_DNA"/>
</dbReference>
<feature type="region of interest" description="Disordered" evidence="5">
    <location>
        <begin position="119"/>
        <end position="141"/>
    </location>
</feature>
<feature type="repeat" description="ANK" evidence="4">
    <location>
        <begin position="1"/>
        <end position="20"/>
    </location>
</feature>
<organism evidence="6 7">
    <name type="scientific">Oryctes borbonicus</name>
    <dbReference type="NCBI Taxonomy" id="1629725"/>
    <lineage>
        <taxon>Eukaryota</taxon>
        <taxon>Metazoa</taxon>
        <taxon>Ecdysozoa</taxon>
        <taxon>Arthropoda</taxon>
        <taxon>Hexapoda</taxon>
        <taxon>Insecta</taxon>
        <taxon>Pterygota</taxon>
        <taxon>Neoptera</taxon>
        <taxon>Endopterygota</taxon>
        <taxon>Coleoptera</taxon>
        <taxon>Polyphaga</taxon>
        <taxon>Scarabaeiformia</taxon>
        <taxon>Scarabaeidae</taxon>
        <taxon>Dynastinae</taxon>
        <taxon>Oryctes</taxon>
    </lineage>
</organism>
<dbReference type="PANTHER" id="PTHR14491:SF7">
    <property type="entry name" value="SOSONDOWAH, ISOFORM G"/>
    <property type="match status" value="1"/>
</dbReference>
<dbReference type="InterPro" id="IPR002110">
    <property type="entry name" value="Ankyrin_rpt"/>
</dbReference>
<reference evidence="6 7" key="1">
    <citation type="submission" date="2015-09" db="EMBL/GenBank/DDBJ databases">
        <title>Draft genome of the scarab beetle Oryctes borbonicus.</title>
        <authorList>
            <person name="Meyer J.M."/>
            <person name="Markov G.V."/>
            <person name="Baskaran P."/>
            <person name="Herrmann M."/>
            <person name="Sommer R.J."/>
            <person name="Roedelsperger C."/>
        </authorList>
    </citation>
    <scope>NUCLEOTIDE SEQUENCE [LARGE SCALE GENOMIC DNA]</scope>
    <source>
        <strain evidence="6">OB123</strain>
        <tissue evidence="6">Whole animal</tissue>
    </source>
</reference>
<evidence type="ECO:0000256" key="4">
    <source>
        <dbReference type="PROSITE-ProRule" id="PRU00023"/>
    </source>
</evidence>